<dbReference type="Proteomes" id="UP001470752">
    <property type="component" value="Unassembled WGS sequence"/>
</dbReference>
<comment type="caution">
    <text evidence="9">The sequence shown here is derived from an EMBL/GenBank/DDBJ whole genome shotgun (WGS) entry which is preliminary data.</text>
</comment>
<evidence type="ECO:0000313" key="9">
    <source>
        <dbReference type="EMBL" id="MEQ2413691.1"/>
    </source>
</evidence>
<name>A0ABV1CN27_9FIRM</name>
<dbReference type="PANTHER" id="PTHR32309:SF13">
    <property type="entry name" value="FERRIC ENTEROBACTIN TRANSPORT PROTEIN FEPE"/>
    <property type="match status" value="1"/>
</dbReference>
<dbReference type="InterPro" id="IPR050445">
    <property type="entry name" value="Bact_polysacc_biosynth/exp"/>
</dbReference>
<keyword evidence="5 7" id="KW-1133">Transmembrane helix</keyword>
<comment type="subcellular location">
    <subcellularLocation>
        <location evidence="1">Cell membrane</location>
        <topology evidence="1">Multi-pass membrane protein</topology>
    </subcellularLocation>
</comment>
<evidence type="ECO:0000313" key="10">
    <source>
        <dbReference type="Proteomes" id="UP001470752"/>
    </source>
</evidence>
<evidence type="ECO:0000256" key="4">
    <source>
        <dbReference type="ARBA" id="ARBA00022692"/>
    </source>
</evidence>
<dbReference type="InterPro" id="IPR003856">
    <property type="entry name" value="LPS_length_determ_N"/>
</dbReference>
<sequence>MEKETKETQKKAAPSSQTAAMRNDTIDLVELAYVLLRRWKMLVLFTVVGALLAGAYHQFLVKPTYQADASIFITNTDSVITISDMQLSSALTEDYSKILTSRSVLKEVIEDQDLDMTFQDLSKLLTITNPESSHIINIAVNCGDADMARNIANSLMNVGIHRIYQVIGTGEPNVIDYSESDSVVETTPGLKKYLMLGGMLGLVLACALITVRFLLDTTLKSEDDIAKYLRLPVLSVVPYYEEGKD</sequence>
<evidence type="ECO:0000256" key="5">
    <source>
        <dbReference type="ARBA" id="ARBA00022989"/>
    </source>
</evidence>
<comment type="similarity">
    <text evidence="2">Belongs to the CpsC/CapA family.</text>
</comment>
<keyword evidence="6 7" id="KW-0472">Membrane</keyword>
<keyword evidence="4 7" id="KW-0812">Transmembrane</keyword>
<gene>
    <name evidence="9" type="ORF">AAAX94_11770</name>
</gene>
<evidence type="ECO:0000256" key="3">
    <source>
        <dbReference type="ARBA" id="ARBA00022475"/>
    </source>
</evidence>
<keyword evidence="10" id="KW-1185">Reference proteome</keyword>
<proteinExistence type="inferred from homology"/>
<evidence type="ECO:0000256" key="7">
    <source>
        <dbReference type="SAM" id="Phobius"/>
    </source>
</evidence>
<feature type="transmembrane region" description="Helical" evidence="7">
    <location>
        <begin position="193"/>
        <end position="215"/>
    </location>
</feature>
<organism evidence="9 10">
    <name type="scientific">Blautia acetigignens</name>
    <dbReference type="NCBI Taxonomy" id="2981783"/>
    <lineage>
        <taxon>Bacteria</taxon>
        <taxon>Bacillati</taxon>
        <taxon>Bacillota</taxon>
        <taxon>Clostridia</taxon>
        <taxon>Lachnospirales</taxon>
        <taxon>Lachnospiraceae</taxon>
        <taxon>Blautia</taxon>
    </lineage>
</organism>
<dbReference type="RefSeq" id="WP_349083995.1">
    <property type="nucleotide sequence ID" value="NZ_JBBNFW010000176.1"/>
</dbReference>
<evidence type="ECO:0000256" key="2">
    <source>
        <dbReference type="ARBA" id="ARBA00006683"/>
    </source>
</evidence>
<reference evidence="9 10" key="1">
    <citation type="submission" date="2024-04" db="EMBL/GenBank/DDBJ databases">
        <title>Human intestinal bacterial collection.</title>
        <authorList>
            <person name="Pauvert C."/>
            <person name="Hitch T.C.A."/>
            <person name="Clavel T."/>
        </authorList>
    </citation>
    <scope>NUCLEOTIDE SEQUENCE [LARGE SCALE GENOMIC DNA]</scope>
    <source>
        <strain evidence="9 10">CLA-AA-H161</strain>
    </source>
</reference>
<feature type="domain" description="Polysaccharide chain length determinant N-terminal" evidence="8">
    <location>
        <begin position="24"/>
        <end position="111"/>
    </location>
</feature>
<evidence type="ECO:0000256" key="6">
    <source>
        <dbReference type="ARBA" id="ARBA00023136"/>
    </source>
</evidence>
<keyword evidence="3" id="KW-1003">Cell membrane</keyword>
<protein>
    <submittedName>
        <fullName evidence="9">Wzz/FepE/Etk N-terminal domain-containing protein</fullName>
    </submittedName>
</protein>
<dbReference type="EMBL" id="JBBNFW010000176">
    <property type="protein sequence ID" value="MEQ2413691.1"/>
    <property type="molecule type" value="Genomic_DNA"/>
</dbReference>
<dbReference type="PANTHER" id="PTHR32309">
    <property type="entry name" value="TYROSINE-PROTEIN KINASE"/>
    <property type="match status" value="1"/>
</dbReference>
<accession>A0ABV1CN27</accession>
<evidence type="ECO:0000259" key="8">
    <source>
        <dbReference type="Pfam" id="PF02706"/>
    </source>
</evidence>
<feature type="transmembrane region" description="Helical" evidence="7">
    <location>
        <begin position="41"/>
        <end position="59"/>
    </location>
</feature>
<evidence type="ECO:0000256" key="1">
    <source>
        <dbReference type="ARBA" id="ARBA00004651"/>
    </source>
</evidence>
<dbReference type="Pfam" id="PF02706">
    <property type="entry name" value="Wzz"/>
    <property type="match status" value="1"/>
</dbReference>